<dbReference type="GO" id="GO:0005739">
    <property type="term" value="C:mitochondrion"/>
    <property type="evidence" value="ECO:0007669"/>
    <property type="project" value="TreeGrafter"/>
</dbReference>
<sequence length="244" mass="26727">MVYNSYNVYPNNGIFFHYSIVKVPTSFAASSFVTRRQNLKENYYGFLARTGKIVKSSHDKRQLISRILPKQLSPKEESFMSNRILLKSNNQAQERKNEKPQPVPGSAIWAVVLKNGLPFVGFGFLDNIIMILAGDYIDLTIGAALGISTMAAAALGNTISDVAGIASAWYVEAMATRIGIKDPDLTPSQMQSSAVRWACNLGRALGVTIGCLLGMFPLLFFPSAEEKELLKAKLSEEGEGVKKV</sequence>
<comment type="caution">
    <text evidence="6">The sequence shown here is derived from an EMBL/GenBank/DDBJ whole genome shotgun (WGS) entry which is preliminary data.</text>
</comment>
<dbReference type="OrthoDB" id="430821at2759"/>
<feature type="transmembrane region" description="Helical" evidence="5">
    <location>
        <begin position="201"/>
        <end position="221"/>
    </location>
</feature>
<keyword evidence="2 5" id="KW-0812">Transmembrane</keyword>
<keyword evidence="3 5" id="KW-1133">Transmembrane helix</keyword>
<evidence type="ECO:0000256" key="2">
    <source>
        <dbReference type="ARBA" id="ARBA00022692"/>
    </source>
</evidence>
<dbReference type="InterPro" id="IPR019537">
    <property type="entry name" value="TMEM65"/>
</dbReference>
<dbReference type="EMBL" id="LJIJ01000676">
    <property type="protein sequence ID" value="ODM95426.1"/>
    <property type="molecule type" value="Genomic_DNA"/>
</dbReference>
<protein>
    <submittedName>
        <fullName evidence="6">Transmembrane protein</fullName>
    </submittedName>
</protein>
<dbReference type="PANTHER" id="PTHR21706">
    <property type="entry name" value="TRANSMEMBRANE PROTEIN 65"/>
    <property type="match status" value="1"/>
</dbReference>
<evidence type="ECO:0000256" key="1">
    <source>
        <dbReference type="ARBA" id="ARBA00004141"/>
    </source>
</evidence>
<evidence type="ECO:0000256" key="3">
    <source>
        <dbReference type="ARBA" id="ARBA00022989"/>
    </source>
</evidence>
<evidence type="ECO:0000256" key="5">
    <source>
        <dbReference type="SAM" id="Phobius"/>
    </source>
</evidence>
<dbReference type="AlphaFoldDB" id="A0A1D2MR02"/>
<organism evidence="6 7">
    <name type="scientific">Orchesella cincta</name>
    <name type="common">Springtail</name>
    <name type="synonym">Podura cincta</name>
    <dbReference type="NCBI Taxonomy" id="48709"/>
    <lineage>
        <taxon>Eukaryota</taxon>
        <taxon>Metazoa</taxon>
        <taxon>Ecdysozoa</taxon>
        <taxon>Arthropoda</taxon>
        <taxon>Hexapoda</taxon>
        <taxon>Collembola</taxon>
        <taxon>Entomobryomorpha</taxon>
        <taxon>Entomobryoidea</taxon>
        <taxon>Orchesellidae</taxon>
        <taxon>Orchesellinae</taxon>
        <taxon>Orchesella</taxon>
    </lineage>
</organism>
<evidence type="ECO:0000256" key="4">
    <source>
        <dbReference type="ARBA" id="ARBA00023136"/>
    </source>
</evidence>
<keyword evidence="4 5" id="KW-0472">Membrane</keyword>
<name>A0A1D2MR02_ORCCI</name>
<gene>
    <name evidence="6" type="ORF">Ocin01_11258</name>
</gene>
<evidence type="ECO:0000313" key="6">
    <source>
        <dbReference type="EMBL" id="ODM95426.1"/>
    </source>
</evidence>
<dbReference type="GO" id="GO:0016020">
    <property type="term" value="C:membrane"/>
    <property type="evidence" value="ECO:0007669"/>
    <property type="project" value="UniProtKB-SubCell"/>
</dbReference>
<reference evidence="6 7" key="1">
    <citation type="journal article" date="2016" name="Genome Biol. Evol.">
        <title>Gene Family Evolution Reflects Adaptation to Soil Environmental Stressors in the Genome of the Collembolan Orchesella cincta.</title>
        <authorList>
            <person name="Faddeeva-Vakhrusheva A."/>
            <person name="Derks M.F."/>
            <person name="Anvar S.Y."/>
            <person name="Agamennone V."/>
            <person name="Suring W."/>
            <person name="Smit S."/>
            <person name="van Straalen N.M."/>
            <person name="Roelofs D."/>
        </authorList>
    </citation>
    <scope>NUCLEOTIDE SEQUENCE [LARGE SCALE GENOMIC DNA]</scope>
    <source>
        <tissue evidence="6">Mixed pool</tissue>
    </source>
</reference>
<dbReference type="Pfam" id="PF10507">
    <property type="entry name" value="TMEM65"/>
    <property type="match status" value="1"/>
</dbReference>
<keyword evidence="7" id="KW-1185">Reference proteome</keyword>
<comment type="subcellular location">
    <subcellularLocation>
        <location evidence="1">Membrane</location>
        <topology evidence="1">Multi-pass membrane protein</topology>
    </subcellularLocation>
</comment>
<accession>A0A1D2MR02</accession>
<evidence type="ECO:0000313" key="7">
    <source>
        <dbReference type="Proteomes" id="UP000094527"/>
    </source>
</evidence>
<proteinExistence type="predicted"/>
<dbReference type="PANTHER" id="PTHR21706:SF15">
    <property type="entry name" value="TRANSMEMBRANE PROTEIN 65"/>
    <property type="match status" value="1"/>
</dbReference>
<dbReference type="Proteomes" id="UP000094527">
    <property type="component" value="Unassembled WGS sequence"/>
</dbReference>